<keyword evidence="2" id="KW-1185">Reference proteome</keyword>
<proteinExistence type="predicted"/>
<gene>
    <name evidence="1" type="ORF">GCM10011379_28040</name>
</gene>
<dbReference type="InterPro" id="IPR029062">
    <property type="entry name" value="Class_I_gatase-like"/>
</dbReference>
<dbReference type="Proteomes" id="UP000627292">
    <property type="component" value="Unassembled WGS sequence"/>
</dbReference>
<reference evidence="1" key="2">
    <citation type="submission" date="2020-09" db="EMBL/GenBank/DDBJ databases">
        <authorList>
            <person name="Sun Q."/>
            <person name="Zhou Y."/>
        </authorList>
    </citation>
    <scope>NUCLEOTIDE SEQUENCE</scope>
    <source>
        <strain evidence="1">CGMCC 1.15290</strain>
    </source>
</reference>
<evidence type="ECO:0000313" key="2">
    <source>
        <dbReference type="Proteomes" id="UP000627292"/>
    </source>
</evidence>
<dbReference type="EMBL" id="BMIB01000003">
    <property type="protein sequence ID" value="GGH70105.1"/>
    <property type="molecule type" value="Genomic_DNA"/>
</dbReference>
<organism evidence="1 2">
    <name type="scientific">Filimonas zeae</name>
    <dbReference type="NCBI Taxonomy" id="1737353"/>
    <lineage>
        <taxon>Bacteria</taxon>
        <taxon>Pseudomonadati</taxon>
        <taxon>Bacteroidota</taxon>
        <taxon>Chitinophagia</taxon>
        <taxon>Chitinophagales</taxon>
        <taxon>Chitinophagaceae</taxon>
        <taxon>Filimonas</taxon>
    </lineage>
</organism>
<sequence>MPARLSVLPEVPVSQLLNAPGNEALRAFLFTPVKDSTVLKGKKIAVIAADGLEEIELLGPVWYFRQLGAQDS</sequence>
<dbReference type="AlphaFoldDB" id="A0A917IZE7"/>
<accession>A0A917IZE7</accession>
<comment type="caution">
    <text evidence="1">The sequence shown here is derived from an EMBL/GenBank/DDBJ whole genome shotgun (WGS) entry which is preliminary data.</text>
</comment>
<evidence type="ECO:0000313" key="1">
    <source>
        <dbReference type="EMBL" id="GGH70105.1"/>
    </source>
</evidence>
<dbReference type="Gene3D" id="3.40.50.880">
    <property type="match status" value="1"/>
</dbReference>
<protein>
    <submittedName>
        <fullName evidence="1">Uncharacterized protein</fullName>
    </submittedName>
</protein>
<reference evidence="1" key="1">
    <citation type="journal article" date="2014" name="Int. J. Syst. Evol. Microbiol.">
        <title>Complete genome sequence of Corynebacterium casei LMG S-19264T (=DSM 44701T), isolated from a smear-ripened cheese.</title>
        <authorList>
            <consortium name="US DOE Joint Genome Institute (JGI-PGF)"/>
            <person name="Walter F."/>
            <person name="Albersmeier A."/>
            <person name="Kalinowski J."/>
            <person name="Ruckert C."/>
        </authorList>
    </citation>
    <scope>NUCLEOTIDE SEQUENCE</scope>
    <source>
        <strain evidence="1">CGMCC 1.15290</strain>
    </source>
</reference>
<name>A0A917IZE7_9BACT</name>